<dbReference type="Pfam" id="PF06089">
    <property type="entry name" value="Asparaginase_II"/>
    <property type="match status" value="1"/>
</dbReference>
<evidence type="ECO:0000313" key="1">
    <source>
        <dbReference type="EMBL" id="NKZ02518.1"/>
    </source>
</evidence>
<dbReference type="InterPro" id="IPR010349">
    <property type="entry name" value="Asparaginase_II"/>
</dbReference>
<sequence length="349" mass="36090">MSGSVCRCPVGGRTGVLGPVCRGPVRGLRESAVDVNPVLVEVERSGFVESRHRGTAVGLDADGGVAFRAGRPDVPIFPRSANKPMQAVAMLRCGLGLDDELLALASGSHSGEDFHVEGAEKILAGAGLVAGDLRCPESWPIDPEAQQALVRAGGGPSRMRMNCSGKHAAMLATCVAAGWPTETYLDPDHPLQLAVRGAVEELTGETAAAVGVDGCGAPLFAVSTAGVARAYRALVLARPGTPERRVADAMRTHPQWTSGTRREERQLMEAVPGLLVKCGAEGVDAFAFTDGRAGAVKIDDGAMRARTPVTVALLRALGLGGTALDEPAVVEVRGGDRVVGAVRPAPDVF</sequence>
<organism evidence="1 2">
    <name type="scientific">Actinomadura latina</name>
    <dbReference type="NCBI Taxonomy" id="163603"/>
    <lineage>
        <taxon>Bacteria</taxon>
        <taxon>Bacillati</taxon>
        <taxon>Actinomycetota</taxon>
        <taxon>Actinomycetes</taxon>
        <taxon>Streptosporangiales</taxon>
        <taxon>Thermomonosporaceae</taxon>
        <taxon>Actinomadura</taxon>
    </lineage>
</organism>
<comment type="caution">
    <text evidence="1">The sequence shown here is derived from an EMBL/GenBank/DDBJ whole genome shotgun (WGS) entry which is preliminary data.</text>
</comment>
<dbReference type="Proteomes" id="UP000579250">
    <property type="component" value="Unassembled WGS sequence"/>
</dbReference>
<evidence type="ECO:0000313" key="2">
    <source>
        <dbReference type="Proteomes" id="UP000579250"/>
    </source>
</evidence>
<dbReference type="PANTHER" id="PTHR42110:SF1">
    <property type="entry name" value="L-ASPARAGINASE, PUTATIVE (AFU_ORTHOLOGUE AFUA_3G11890)-RELATED"/>
    <property type="match status" value="1"/>
</dbReference>
<dbReference type="AlphaFoldDB" id="A0A846YVI9"/>
<gene>
    <name evidence="1" type="ORF">HGB48_01900</name>
</gene>
<dbReference type="EMBL" id="JAAXPI010000001">
    <property type="protein sequence ID" value="NKZ02518.1"/>
    <property type="molecule type" value="Genomic_DNA"/>
</dbReference>
<protein>
    <submittedName>
        <fullName evidence="1">Asparaginase</fullName>
    </submittedName>
</protein>
<proteinExistence type="predicted"/>
<dbReference type="PANTHER" id="PTHR42110">
    <property type="entry name" value="L-ASPARAGINASE, PUTATIVE (AFU_ORTHOLOGUE AFUA_3G11890)-RELATED"/>
    <property type="match status" value="1"/>
</dbReference>
<reference evidence="1 2" key="1">
    <citation type="submission" date="2020-04" db="EMBL/GenBank/DDBJ databases">
        <title>MicrobeNet Type strains.</title>
        <authorList>
            <person name="Nicholson A.C."/>
        </authorList>
    </citation>
    <scope>NUCLEOTIDE SEQUENCE [LARGE SCALE GENOMIC DNA]</scope>
    <source>
        <strain evidence="1 2">ATCC BAA-277</strain>
    </source>
</reference>
<name>A0A846YVI9_9ACTN</name>
<accession>A0A846YVI9</accession>
<keyword evidence="2" id="KW-1185">Reference proteome</keyword>